<dbReference type="InterPro" id="IPR011043">
    <property type="entry name" value="Gal_Oxase/kelch_b-propeller"/>
</dbReference>
<dbReference type="EMBL" id="CAIJDP010000090">
    <property type="protein sequence ID" value="CAD0009372.1"/>
    <property type="molecule type" value="Genomic_DNA"/>
</dbReference>
<evidence type="ECO:0008006" key="4">
    <source>
        <dbReference type="Google" id="ProtNLM"/>
    </source>
</evidence>
<name>A0A6V6ZER4_9FLAO</name>
<keyword evidence="3" id="KW-1185">Reference proteome</keyword>
<accession>A0A6V6ZER4</accession>
<dbReference type="SUPFAM" id="SSF50965">
    <property type="entry name" value="Galactose oxidase, central domain"/>
    <property type="match status" value="1"/>
</dbReference>
<feature type="signal peptide" evidence="1">
    <location>
        <begin position="1"/>
        <end position="23"/>
    </location>
</feature>
<reference evidence="2 3" key="1">
    <citation type="submission" date="2020-06" db="EMBL/GenBank/DDBJ databases">
        <authorList>
            <person name="Criscuolo A."/>
        </authorList>
    </citation>
    <scope>NUCLEOTIDE SEQUENCE [LARGE SCALE GENOMIC DNA]</scope>
    <source>
        <strain evidence="3">CIP 111411</strain>
    </source>
</reference>
<dbReference type="Proteomes" id="UP000530060">
    <property type="component" value="Unassembled WGS sequence"/>
</dbReference>
<dbReference type="AlphaFoldDB" id="A0A6V6ZER4"/>
<feature type="chain" id="PRO_5028451876" description="TolB-like 6-blade propeller-like" evidence="1">
    <location>
        <begin position="24"/>
        <end position="324"/>
    </location>
</feature>
<organism evidence="2 3">
    <name type="scientific">Flavobacterium salmonis</name>
    <dbReference type="NCBI Taxonomy" id="2654844"/>
    <lineage>
        <taxon>Bacteria</taxon>
        <taxon>Pseudomonadati</taxon>
        <taxon>Bacteroidota</taxon>
        <taxon>Flavobacteriia</taxon>
        <taxon>Flavobacteriales</taxon>
        <taxon>Flavobacteriaceae</taxon>
        <taxon>Flavobacterium</taxon>
    </lineage>
</organism>
<protein>
    <recommendedName>
        <fullName evidence="4">TolB-like 6-blade propeller-like</fullName>
    </recommendedName>
</protein>
<proteinExistence type="predicted"/>
<evidence type="ECO:0000313" key="2">
    <source>
        <dbReference type="EMBL" id="CAD0009372.1"/>
    </source>
</evidence>
<dbReference type="PROSITE" id="PS51257">
    <property type="entry name" value="PROKAR_LIPOPROTEIN"/>
    <property type="match status" value="1"/>
</dbReference>
<sequence length="324" mass="36227">MKLTYKTLAITFASLFLFSCVNDSSNPKDESVKDDFNFLAVTFAGKINKIGNNSGQITSYSEFEGLTSNTINLNTVTSSTDKIFLVEYHPPSNKIFVFDKKTKKTTSKSLVFPTEVTGPNPSISALIWDNSKKILHGIIVPNTYITPVNSISYYVKINPDTFEVSYSGLSFDQTASFSTFLNGNKLYSSYNNQDTYEIDTENNTEKKALFNNTNFSFLKAAVFSNNSVYCITNKTGVVGNTIVKIDLTNNTSEDLLPNDSLGYTYLNGPGYIDKNNNEYICCVQKGSEIFVLLKFNVLSKTYKYFELKSDTSIDSNFIIVDQIN</sequence>
<gene>
    <name evidence="2" type="ORF">FLAT13_04876</name>
</gene>
<evidence type="ECO:0000256" key="1">
    <source>
        <dbReference type="SAM" id="SignalP"/>
    </source>
</evidence>
<evidence type="ECO:0000313" key="3">
    <source>
        <dbReference type="Proteomes" id="UP000530060"/>
    </source>
</evidence>
<dbReference type="RefSeq" id="WP_180910824.1">
    <property type="nucleotide sequence ID" value="NZ_CAIJDP010000090.1"/>
</dbReference>
<keyword evidence="1" id="KW-0732">Signal</keyword>
<comment type="caution">
    <text evidence="2">The sequence shown here is derived from an EMBL/GenBank/DDBJ whole genome shotgun (WGS) entry which is preliminary data.</text>
</comment>